<name>A0A1T3NWH6_9ACTN</name>
<dbReference type="Proteomes" id="UP000190037">
    <property type="component" value="Unassembled WGS sequence"/>
</dbReference>
<sequence length="162" mass="17652">MALFGVGRRATHGREPVPGPGLVQPRRSLDGWTLEGTALEDRFDREELRELATLLHGVGAEMRTAWTYERAADLLERAGERPQALAVVEVWFALPEEVRRASPAATRSLGRRRQRLRSRLGTPAAPAPAIPTQTRTALAIPAKPGTPPPVPSKSATGQITRK</sequence>
<comment type="caution">
    <text evidence="2">The sequence shown here is derived from an EMBL/GenBank/DDBJ whole genome shotgun (WGS) entry which is preliminary data.</text>
</comment>
<gene>
    <name evidence="2" type="ORF">B4N89_09845</name>
</gene>
<feature type="compositionally biased region" description="Polar residues" evidence="1">
    <location>
        <begin position="153"/>
        <end position="162"/>
    </location>
</feature>
<proteinExistence type="predicted"/>
<feature type="region of interest" description="Disordered" evidence="1">
    <location>
        <begin position="102"/>
        <end position="162"/>
    </location>
</feature>
<evidence type="ECO:0000256" key="1">
    <source>
        <dbReference type="SAM" id="MobiDB-lite"/>
    </source>
</evidence>
<dbReference type="OrthoDB" id="4350869at2"/>
<protein>
    <submittedName>
        <fullName evidence="2">Uncharacterized protein</fullName>
    </submittedName>
</protein>
<evidence type="ECO:0000313" key="3">
    <source>
        <dbReference type="Proteomes" id="UP000190037"/>
    </source>
</evidence>
<organism evidence="2 3">
    <name type="scientific">Embleya scabrispora</name>
    <dbReference type="NCBI Taxonomy" id="159449"/>
    <lineage>
        <taxon>Bacteria</taxon>
        <taxon>Bacillati</taxon>
        <taxon>Actinomycetota</taxon>
        <taxon>Actinomycetes</taxon>
        <taxon>Kitasatosporales</taxon>
        <taxon>Streptomycetaceae</taxon>
        <taxon>Embleya</taxon>
    </lineage>
</organism>
<feature type="region of interest" description="Disordered" evidence="1">
    <location>
        <begin position="1"/>
        <end position="24"/>
    </location>
</feature>
<evidence type="ECO:0000313" key="2">
    <source>
        <dbReference type="EMBL" id="OPC81209.1"/>
    </source>
</evidence>
<dbReference type="AlphaFoldDB" id="A0A1T3NWH6"/>
<dbReference type="STRING" id="159449.B4N89_09845"/>
<dbReference type="RefSeq" id="WP_078975515.1">
    <property type="nucleotide sequence ID" value="NZ_MWQN01000001.1"/>
</dbReference>
<reference evidence="2 3" key="1">
    <citation type="submission" date="2017-03" db="EMBL/GenBank/DDBJ databases">
        <title>Draft genome sequence of Streptomyces scabrisporus NF3, endophyte isolated from Amphipterygium adstringens.</title>
        <authorList>
            <person name="Vazquez M."/>
            <person name="Ceapa C.D."/>
            <person name="Rodriguez Luna D."/>
            <person name="Sanchez Esquivel S."/>
        </authorList>
    </citation>
    <scope>NUCLEOTIDE SEQUENCE [LARGE SCALE GENOMIC DNA]</scope>
    <source>
        <strain evidence="2 3">NF3</strain>
    </source>
</reference>
<accession>A0A1T3NWH6</accession>
<dbReference type="EMBL" id="MWQN01000001">
    <property type="protein sequence ID" value="OPC81209.1"/>
    <property type="molecule type" value="Genomic_DNA"/>
</dbReference>
<keyword evidence="3" id="KW-1185">Reference proteome</keyword>
<feature type="compositionally biased region" description="Basic residues" evidence="1">
    <location>
        <begin position="109"/>
        <end position="118"/>
    </location>
</feature>